<name>E7RCP3_9BACL</name>
<evidence type="ECO:0000313" key="2">
    <source>
        <dbReference type="EMBL" id="EGA91408.1"/>
    </source>
</evidence>
<sequence length="57" mass="6428">MGQSGDQKMSGQNLTLAESDTNGVEVHFFEVLKPKENTYRGQVQLAGEPYQNRQKSR</sequence>
<organism evidence="2 3">
    <name type="scientific">Planococcus donghaensis MPA1U2</name>
    <dbReference type="NCBI Taxonomy" id="933115"/>
    <lineage>
        <taxon>Bacteria</taxon>
        <taxon>Bacillati</taxon>
        <taxon>Bacillota</taxon>
        <taxon>Bacilli</taxon>
        <taxon>Bacillales</taxon>
        <taxon>Caryophanaceae</taxon>
        <taxon>Planococcus</taxon>
    </lineage>
</organism>
<protein>
    <submittedName>
        <fullName evidence="2">Uncharacterized protein</fullName>
    </submittedName>
</protein>
<comment type="caution">
    <text evidence="2">The sequence shown here is derived from an EMBL/GenBank/DDBJ whole genome shotgun (WGS) entry which is preliminary data.</text>
</comment>
<feature type="region of interest" description="Disordered" evidence="1">
    <location>
        <begin position="1"/>
        <end position="20"/>
    </location>
</feature>
<evidence type="ECO:0000313" key="3">
    <source>
        <dbReference type="Proteomes" id="UP000003052"/>
    </source>
</evidence>
<evidence type="ECO:0000256" key="1">
    <source>
        <dbReference type="SAM" id="MobiDB-lite"/>
    </source>
</evidence>
<dbReference type="eggNOG" id="COG1403">
    <property type="taxonomic scope" value="Bacteria"/>
</dbReference>
<reference evidence="2 3" key="1">
    <citation type="journal article" date="2011" name="J. Bacteriol.">
        <title>The Draft Genome of Planococcus donghaensis MPA1U2 Reveals Nonsporulation Pathways Controlled by a Conserved Spo0A Regulon.</title>
        <authorList>
            <person name="Pearson M.D."/>
            <person name="Noller H.F."/>
        </authorList>
    </citation>
    <scope>NUCLEOTIDE SEQUENCE [LARGE SCALE GENOMIC DNA]</scope>
    <source>
        <strain evidence="2 3">MPA1U2</strain>
    </source>
</reference>
<dbReference type="Proteomes" id="UP000003052">
    <property type="component" value="Unassembled WGS sequence"/>
</dbReference>
<gene>
    <name evidence="2" type="ORF">GPDM_01035</name>
</gene>
<dbReference type="AlphaFoldDB" id="E7RCP3"/>
<accession>E7RCP3</accession>
<dbReference type="EMBL" id="AEPB01000001">
    <property type="protein sequence ID" value="EGA91408.1"/>
    <property type="molecule type" value="Genomic_DNA"/>
</dbReference>
<proteinExistence type="predicted"/>